<dbReference type="GO" id="GO:0006084">
    <property type="term" value="P:acetyl-CoA metabolic process"/>
    <property type="evidence" value="ECO:0007669"/>
    <property type="project" value="InterPro"/>
</dbReference>
<dbReference type="InterPro" id="IPR045822">
    <property type="entry name" value="ACS_CODH_B_C"/>
</dbReference>
<dbReference type="PATRIC" id="fig|129848.4.peg.1856"/>
<dbReference type="Pfam" id="PF19436">
    <property type="entry name" value="ACS_CODH_B_C"/>
    <property type="match status" value="1"/>
</dbReference>
<evidence type="ECO:0000259" key="10">
    <source>
        <dbReference type="Pfam" id="PF19436"/>
    </source>
</evidence>
<evidence type="ECO:0000256" key="9">
    <source>
        <dbReference type="HAMAP-Rule" id="MF_01138"/>
    </source>
</evidence>
<dbReference type="Gene3D" id="3.40.970.20">
    <property type="entry name" value="Carbon monoxide dehydrogenase alpha subunit. Chain D, domain 4"/>
    <property type="match status" value="1"/>
</dbReference>
<dbReference type="InterPro" id="IPR004461">
    <property type="entry name" value="CO_DH/Ac-CoA_synth_bsu"/>
</dbReference>
<evidence type="ECO:0000256" key="8">
    <source>
        <dbReference type="ARBA" id="ARBA00025865"/>
    </source>
</evidence>
<keyword evidence="3 9" id="KW-0808">Transferase</keyword>
<dbReference type="AlphaFoldDB" id="A0A1D3L483"/>
<evidence type="ECO:0000313" key="11">
    <source>
        <dbReference type="EMBL" id="SCG86368.1"/>
    </source>
</evidence>
<dbReference type="GO" id="GO:0016407">
    <property type="term" value="F:acetyltransferase activity"/>
    <property type="evidence" value="ECO:0007669"/>
    <property type="project" value="UniProtKB-UniRule"/>
</dbReference>
<dbReference type="GO" id="GO:0043884">
    <property type="term" value="F:CO-methylating acetyl-CoA synthase activity"/>
    <property type="evidence" value="ECO:0007669"/>
    <property type="project" value="UniProtKB-EC"/>
</dbReference>
<dbReference type="InterPro" id="IPR011254">
    <property type="entry name" value="Prismane-like_sf"/>
</dbReference>
<proteinExistence type="inferred from homology"/>
<comment type="cofactor">
    <cofactor evidence="9">
        <name>[Ni-Fe-S] cluster</name>
        <dbReference type="ChEBI" id="CHEBI:60400"/>
    </cofactor>
    <text evidence="9">Binds 1 [Ni-Fe-S] cluster.</text>
</comment>
<comment type="catalytic activity">
    <reaction evidence="9">
        <text>Co(I)-[corrinoid Fe-S protein] + acetyl-CoA + H(+) = methyl-Co(III)-[corrinoid Fe-S protein] + CO + CoA</text>
        <dbReference type="Rhea" id="RHEA:45212"/>
        <dbReference type="Rhea" id="RHEA-COMP:11110"/>
        <dbReference type="Rhea" id="RHEA-COMP:11111"/>
        <dbReference type="ChEBI" id="CHEBI:15378"/>
        <dbReference type="ChEBI" id="CHEBI:17245"/>
        <dbReference type="ChEBI" id="CHEBI:57287"/>
        <dbReference type="ChEBI" id="CHEBI:57288"/>
        <dbReference type="ChEBI" id="CHEBI:85033"/>
        <dbReference type="ChEBI" id="CHEBI:85035"/>
        <dbReference type="EC" id="2.3.1.169"/>
    </reaction>
</comment>
<keyword evidence="2 9" id="KW-0533">Nickel</keyword>
<dbReference type="NCBIfam" id="NF003379">
    <property type="entry name" value="PRK04456.1"/>
    <property type="match status" value="1"/>
</dbReference>
<evidence type="ECO:0000313" key="12">
    <source>
        <dbReference type="Proteomes" id="UP000094707"/>
    </source>
</evidence>
<dbReference type="InterPro" id="IPR023432">
    <property type="entry name" value="CO_DH/Ac-CoA_synth_bsu_arc"/>
</dbReference>
<dbReference type="OrthoDB" id="69951at2157"/>
<protein>
    <recommendedName>
        <fullName evidence="9">Acetyl-CoA decarbonylase/synthase complex subunit beta</fullName>
        <shortName evidence="9">ACDS complex subunit beta</shortName>
        <ecNumber evidence="9">2.3.1.169</ecNumber>
    </recommendedName>
    <alternativeName>
        <fullName evidence="9">ACDS complex acyltransferase</fullName>
    </alternativeName>
</protein>
<evidence type="ECO:0000256" key="3">
    <source>
        <dbReference type="ARBA" id="ARBA00022679"/>
    </source>
</evidence>
<dbReference type="RefSeq" id="WP_071907438.1">
    <property type="nucleotide sequence ID" value="NZ_LT607756.1"/>
</dbReference>
<feature type="domain" description="CO dehydrogenase/acetyl-CoA synthase complex beta subunit C-terminal" evidence="10">
    <location>
        <begin position="167"/>
        <end position="397"/>
    </location>
</feature>
<dbReference type="HAMAP" id="MF_01138">
    <property type="entry name" value="CdhC"/>
    <property type="match status" value="1"/>
</dbReference>
<comment type="similarity">
    <text evidence="1 9">Belongs to the CdhC family.</text>
</comment>
<evidence type="ECO:0000256" key="4">
    <source>
        <dbReference type="ARBA" id="ARBA00022723"/>
    </source>
</evidence>
<keyword evidence="7 9" id="KW-0012">Acyltransferase</keyword>
<dbReference type="EC" id="2.3.1.169" evidence="9"/>
<reference evidence="11 12" key="1">
    <citation type="submission" date="2016-08" db="EMBL/GenBank/DDBJ databases">
        <authorList>
            <person name="Seilhamer J.J."/>
        </authorList>
    </citation>
    <scope>NUCLEOTIDE SEQUENCE [LARGE SCALE GENOMIC DNA]</scope>
    <source>
        <strain evidence="11">Buetzberg</strain>
    </source>
</reference>
<dbReference type="KEGG" id="mcub:MCBB_1819"/>
<comment type="subunit">
    <text evidence="8 9">Monomer. The ACDS complex is made up of alpha, epsilon, beta, gamma and delta chains with a probable stoichiometry of (alpha(2)epsilon(2))(4)-beta(8)-(gamma(1)delta(1))(8).</text>
</comment>
<keyword evidence="12" id="KW-1185">Reference proteome</keyword>
<sequence length="464" mass="52166">MFEDIPVDVSPMYEGERIRAANMFCELAGPKSIGAELVQVAEDVEDGSVLVVGPNIDEMTEGERYPFGILAEIKGEKLEKELEGVIERKMHELCNYVNGFMHLNQRDQIWCRVSKEARDKGFKLEHLGEAVAALYKEEFPIIEAISIRIFTDEAEVESFLERARAQYEERDARARELTDEDVDVFYGCVMCQSFAPTHVCVVTPDRTALCGAINWFDCRAAAKMDPDGPIFEIEKGEVLDEIKGEYANVNAAVADRSQGTFDRVYLHSVFGYPHTSCGCFEAVAFYIPELDGIGIVDRDFKGETPLGIPFSAMAGQCSGGKQVEGFAGLSLEYMRSPKFLQADGGYERIIWLPKEIKDSLTDFIPADLVDKIPTEEDASSIKEIRRFLREHEHPIIQRLKEARKERREERKALEEAEAPEEVPTEMEETPVAYAPELTIPASGGVKIILKNAKVYAEKVIIKKK</sequence>
<evidence type="ECO:0000256" key="5">
    <source>
        <dbReference type="ARBA" id="ARBA00023004"/>
    </source>
</evidence>
<accession>A0A1D3L483</accession>
<dbReference type="PANTHER" id="PTHR42281">
    <property type="match status" value="1"/>
</dbReference>
<dbReference type="PANTHER" id="PTHR42281:SF1">
    <property type="entry name" value="ACETYL-COA DECARBONYLASE_SYNTHASE COMPLEX SUBUNIT BETA 1"/>
    <property type="match status" value="1"/>
</dbReference>
<dbReference type="STRING" id="118062.MCBB_1819"/>
<name>A0A1D3L483_9EURY</name>
<dbReference type="Proteomes" id="UP000094707">
    <property type="component" value="Chromosome I"/>
</dbReference>
<comment type="function">
    <text evidence="9">Part of a complex that catalyzes the reversible cleavage of acetyl-CoA, allowing autotrophic growth from CO(2). The alpha-epsilon complex generates CO from CO(2), while the beta subunit (this protein) combines the CO with CoA and a methyl group to form acetyl-CoA. The methyl group, which is incorporated into acetyl-CoA, is transferred to the beta subunit by a corrinoid iron-sulfur protein (the gamma-delta complex).</text>
</comment>
<evidence type="ECO:0000256" key="6">
    <source>
        <dbReference type="ARBA" id="ARBA00023014"/>
    </source>
</evidence>
<dbReference type="GO" id="GO:0005506">
    <property type="term" value="F:iron ion binding"/>
    <property type="evidence" value="ECO:0007669"/>
    <property type="project" value="UniProtKB-UniRule"/>
</dbReference>
<dbReference type="Pfam" id="PF03598">
    <property type="entry name" value="CdhC"/>
    <property type="match status" value="1"/>
</dbReference>
<feature type="binding site" evidence="9">
    <location>
        <position position="279"/>
    </location>
    <ligand>
        <name>[Ni-Fe-S] cluster</name>
        <dbReference type="ChEBI" id="CHEBI:60400"/>
    </ligand>
</feature>
<keyword evidence="6 9" id="KW-0411">Iron-sulfur</keyword>
<evidence type="ECO:0000256" key="7">
    <source>
        <dbReference type="ARBA" id="ARBA00023315"/>
    </source>
</evidence>
<dbReference type="Gene3D" id="3.30.1650.10">
    <property type="entry name" value="Bifunctional carbon monoxide dehydrogenase/acetyl-coa synthase(codh/acs), Chain M, domain 3"/>
    <property type="match status" value="1"/>
</dbReference>
<dbReference type="Gene3D" id="3.40.1470.10">
    <property type="entry name" value="Bifunctional carbon monoxide dehydrogenase/acetyl-coa synthase(codh/acs), Chain M, domain 5"/>
    <property type="match status" value="1"/>
</dbReference>
<evidence type="ECO:0000256" key="2">
    <source>
        <dbReference type="ARBA" id="ARBA00022596"/>
    </source>
</evidence>
<organism evidence="11 12">
    <name type="scientific">Methanobacterium congolense</name>
    <dbReference type="NCBI Taxonomy" id="118062"/>
    <lineage>
        <taxon>Archaea</taxon>
        <taxon>Methanobacteriati</taxon>
        <taxon>Methanobacteriota</taxon>
        <taxon>Methanomada group</taxon>
        <taxon>Methanobacteria</taxon>
        <taxon>Methanobacteriales</taxon>
        <taxon>Methanobacteriaceae</taxon>
        <taxon>Methanobacterium</taxon>
    </lineage>
</organism>
<dbReference type="EMBL" id="LT607756">
    <property type="protein sequence ID" value="SCG86368.1"/>
    <property type="molecule type" value="Genomic_DNA"/>
</dbReference>
<feature type="binding site" evidence="9">
    <location>
        <position position="188"/>
    </location>
    <ligand>
        <name>[Ni-Fe-S] cluster</name>
        <dbReference type="ChEBI" id="CHEBI:60400"/>
    </ligand>
</feature>
<feature type="binding site" evidence="9">
    <location>
        <position position="191"/>
    </location>
    <ligand>
        <name>[Ni-Fe-S] cluster</name>
        <dbReference type="ChEBI" id="CHEBI:60400"/>
    </ligand>
</feature>
<dbReference type="GO" id="GO:0051536">
    <property type="term" value="F:iron-sulfur cluster binding"/>
    <property type="evidence" value="ECO:0007669"/>
    <property type="project" value="UniProtKB-KW"/>
</dbReference>
<dbReference type="GeneID" id="30412657"/>
<dbReference type="GO" id="GO:0016151">
    <property type="term" value="F:nickel cation binding"/>
    <property type="evidence" value="ECO:0007669"/>
    <property type="project" value="UniProtKB-UniRule"/>
</dbReference>
<feature type="binding site" evidence="9">
    <location>
        <position position="277"/>
    </location>
    <ligand>
        <name>[Ni-Fe-S] cluster</name>
        <dbReference type="ChEBI" id="CHEBI:60400"/>
    </ligand>
</feature>
<keyword evidence="4 9" id="KW-0479">Metal-binding</keyword>
<dbReference type="NCBIfam" id="TIGR00316">
    <property type="entry name" value="cdhC"/>
    <property type="match status" value="1"/>
</dbReference>
<keyword evidence="5 9" id="KW-0408">Iron</keyword>
<dbReference type="InterPro" id="IPR038571">
    <property type="entry name" value="CO_DH/Ac-CoA_synth_bsu_3_sf"/>
</dbReference>
<dbReference type="GO" id="GO:0043885">
    <property type="term" value="F:anaerobic carbon-monoxide dehydrogenase activity"/>
    <property type="evidence" value="ECO:0007669"/>
    <property type="project" value="InterPro"/>
</dbReference>
<evidence type="ECO:0000256" key="1">
    <source>
        <dbReference type="ARBA" id="ARBA00006862"/>
    </source>
</evidence>
<dbReference type="SUPFAM" id="SSF56821">
    <property type="entry name" value="Prismane protein-like"/>
    <property type="match status" value="1"/>
</dbReference>
<gene>
    <name evidence="9 11" type="primary">cdhC</name>
    <name evidence="11" type="ORF">MCBB_1819</name>
</gene>